<dbReference type="Proteomes" id="UP000232003">
    <property type="component" value="Chromosome"/>
</dbReference>
<dbReference type="InterPro" id="IPR001911">
    <property type="entry name" value="Ribosomal_bS21"/>
</dbReference>
<dbReference type="GO" id="GO:0005840">
    <property type="term" value="C:ribosome"/>
    <property type="evidence" value="ECO:0007669"/>
    <property type="project" value="UniProtKB-KW"/>
</dbReference>
<evidence type="ECO:0000313" key="7">
    <source>
        <dbReference type="Proteomes" id="UP000232003"/>
    </source>
</evidence>
<dbReference type="AlphaFoldDB" id="A0A2K8SLJ8"/>
<protein>
    <recommendedName>
        <fullName evidence="4 5">Small ribosomal subunit protein bS21</fullName>
    </recommendedName>
</protein>
<organism evidence="6 7">
    <name type="scientific">Nostoc flagelliforme CCNUN1</name>
    <dbReference type="NCBI Taxonomy" id="2038116"/>
    <lineage>
        <taxon>Bacteria</taxon>
        <taxon>Bacillati</taxon>
        <taxon>Cyanobacteriota</taxon>
        <taxon>Cyanophyceae</taxon>
        <taxon>Nostocales</taxon>
        <taxon>Nostocaceae</taxon>
        <taxon>Nostoc</taxon>
    </lineage>
</organism>
<evidence type="ECO:0000256" key="1">
    <source>
        <dbReference type="ARBA" id="ARBA00006640"/>
    </source>
</evidence>
<reference evidence="6 7" key="1">
    <citation type="submission" date="2017-11" db="EMBL/GenBank/DDBJ databases">
        <title>Complete genome of a free-living desiccation-tolerant cyanobacterium and its photosynthetic adaptation to extreme terrestrial habitat.</title>
        <authorList>
            <person name="Shang J."/>
        </authorList>
    </citation>
    <scope>NUCLEOTIDE SEQUENCE [LARGE SCALE GENOMIC DNA]</scope>
    <source>
        <strain evidence="6 7">CCNUN1</strain>
    </source>
</reference>
<evidence type="ECO:0000256" key="5">
    <source>
        <dbReference type="HAMAP-Rule" id="MF_00358"/>
    </source>
</evidence>
<evidence type="ECO:0000256" key="4">
    <source>
        <dbReference type="ARBA" id="ARBA00035135"/>
    </source>
</evidence>
<gene>
    <name evidence="5" type="primary">rpsU</name>
    <name evidence="5" type="synonym">rps21</name>
    <name evidence="6" type="ORF">COO91_02074</name>
</gene>
<dbReference type="EMBL" id="CP024785">
    <property type="protein sequence ID" value="AUB36173.1"/>
    <property type="molecule type" value="Genomic_DNA"/>
</dbReference>
<dbReference type="GO" id="GO:0006412">
    <property type="term" value="P:translation"/>
    <property type="evidence" value="ECO:0007669"/>
    <property type="project" value="UniProtKB-UniRule"/>
</dbReference>
<keyword evidence="2 5" id="KW-0689">Ribosomal protein</keyword>
<comment type="similarity">
    <text evidence="1 5">Belongs to the bacterial ribosomal protein bS21 family.</text>
</comment>
<evidence type="ECO:0000256" key="2">
    <source>
        <dbReference type="ARBA" id="ARBA00022980"/>
    </source>
</evidence>
<name>A0A2K8SLJ8_9NOSO</name>
<dbReference type="KEGG" id="nfl:COO91_02074"/>
<dbReference type="HAMAP" id="MF_00358">
    <property type="entry name" value="Ribosomal_bS21"/>
    <property type="match status" value="1"/>
</dbReference>
<keyword evidence="3 5" id="KW-0687">Ribonucleoprotein</keyword>
<keyword evidence="7" id="KW-1185">Reference proteome</keyword>
<proteinExistence type="inferred from homology"/>
<evidence type="ECO:0000256" key="3">
    <source>
        <dbReference type="ARBA" id="ARBA00023274"/>
    </source>
</evidence>
<dbReference type="GO" id="GO:1990904">
    <property type="term" value="C:ribonucleoprotein complex"/>
    <property type="evidence" value="ECO:0007669"/>
    <property type="project" value="UniProtKB-KW"/>
</dbReference>
<sequence length="69" mass="7587">MAQIILGENEGIESALRRFKPEISKAGFFQISQSTVTLKRLCKSANAKQLPSTNSVTEVSAIDNDNYLL</sequence>
<evidence type="ECO:0000313" key="6">
    <source>
        <dbReference type="EMBL" id="AUB36173.1"/>
    </source>
</evidence>
<dbReference type="GO" id="GO:0003735">
    <property type="term" value="F:structural constituent of ribosome"/>
    <property type="evidence" value="ECO:0007669"/>
    <property type="project" value="InterPro"/>
</dbReference>
<accession>A0A2K8SLJ8</accession>